<dbReference type="HAMAP" id="MF_01220_B">
    <property type="entry name" value="PyrH_B"/>
    <property type="match status" value="1"/>
</dbReference>
<comment type="catalytic activity">
    <reaction evidence="10 11">
        <text>UMP + ATP = UDP + ADP</text>
        <dbReference type="Rhea" id="RHEA:24400"/>
        <dbReference type="ChEBI" id="CHEBI:30616"/>
        <dbReference type="ChEBI" id="CHEBI:57865"/>
        <dbReference type="ChEBI" id="CHEBI:58223"/>
        <dbReference type="ChEBI" id="CHEBI:456216"/>
        <dbReference type="EC" id="2.7.4.22"/>
    </reaction>
</comment>
<feature type="binding site" evidence="11">
    <location>
        <position position="99"/>
    </location>
    <ligand>
        <name>UMP</name>
        <dbReference type="ChEBI" id="CHEBI:57865"/>
    </ligand>
</feature>
<dbReference type="NCBIfam" id="TIGR02075">
    <property type="entry name" value="pyrH_bact"/>
    <property type="match status" value="1"/>
</dbReference>
<organism evidence="13 14">
    <name type="scientific">Stieleria bergensis</name>
    <dbReference type="NCBI Taxonomy" id="2528025"/>
    <lineage>
        <taxon>Bacteria</taxon>
        <taxon>Pseudomonadati</taxon>
        <taxon>Planctomycetota</taxon>
        <taxon>Planctomycetia</taxon>
        <taxon>Pirellulales</taxon>
        <taxon>Pirellulaceae</taxon>
        <taxon>Stieleria</taxon>
    </lineage>
</organism>
<dbReference type="Proteomes" id="UP000315003">
    <property type="component" value="Chromosome"/>
</dbReference>
<dbReference type="GO" id="GO:0044210">
    <property type="term" value="P:'de novo' CTP biosynthetic process"/>
    <property type="evidence" value="ECO:0007669"/>
    <property type="project" value="UniProtKB-UniRule"/>
</dbReference>
<dbReference type="GO" id="GO:0006225">
    <property type="term" value="P:UDP biosynthetic process"/>
    <property type="evidence" value="ECO:0007669"/>
    <property type="project" value="TreeGrafter"/>
</dbReference>
<comment type="subunit">
    <text evidence="11">Homohexamer.</text>
</comment>
<evidence type="ECO:0000256" key="8">
    <source>
        <dbReference type="ARBA" id="ARBA00022840"/>
    </source>
</evidence>
<name>A0A517SST0_9BACT</name>
<keyword evidence="14" id="KW-1185">Reference proteome</keyword>
<evidence type="ECO:0000313" key="14">
    <source>
        <dbReference type="Proteomes" id="UP000315003"/>
    </source>
</evidence>
<proteinExistence type="inferred from homology"/>
<dbReference type="GO" id="GO:0005737">
    <property type="term" value="C:cytoplasm"/>
    <property type="evidence" value="ECO:0007669"/>
    <property type="project" value="UniProtKB-SubCell"/>
</dbReference>
<evidence type="ECO:0000256" key="3">
    <source>
        <dbReference type="ARBA" id="ARBA00007614"/>
    </source>
</evidence>
<evidence type="ECO:0000256" key="5">
    <source>
        <dbReference type="ARBA" id="ARBA00022679"/>
    </source>
</evidence>
<dbReference type="Gene3D" id="3.40.1160.10">
    <property type="entry name" value="Acetylglutamate kinase-like"/>
    <property type="match status" value="1"/>
</dbReference>
<feature type="binding site" evidence="11">
    <location>
        <position position="209"/>
    </location>
    <ligand>
        <name>ATP</name>
        <dbReference type="ChEBI" id="CHEBI:30616"/>
    </ligand>
</feature>
<reference evidence="13 14" key="1">
    <citation type="submission" date="2019-02" db="EMBL/GenBank/DDBJ databases">
        <title>Deep-cultivation of Planctomycetes and their phenomic and genomic characterization uncovers novel biology.</title>
        <authorList>
            <person name="Wiegand S."/>
            <person name="Jogler M."/>
            <person name="Boedeker C."/>
            <person name="Pinto D."/>
            <person name="Vollmers J."/>
            <person name="Rivas-Marin E."/>
            <person name="Kohn T."/>
            <person name="Peeters S.H."/>
            <person name="Heuer A."/>
            <person name="Rast P."/>
            <person name="Oberbeckmann S."/>
            <person name="Bunk B."/>
            <person name="Jeske O."/>
            <person name="Meyerdierks A."/>
            <person name="Storesund J.E."/>
            <person name="Kallscheuer N."/>
            <person name="Luecker S."/>
            <person name="Lage O.M."/>
            <person name="Pohl T."/>
            <person name="Merkel B.J."/>
            <person name="Hornburger P."/>
            <person name="Mueller R.-W."/>
            <person name="Bruemmer F."/>
            <person name="Labrenz M."/>
            <person name="Spormann A.M."/>
            <person name="Op den Camp H."/>
            <person name="Overmann J."/>
            <person name="Amann R."/>
            <person name="Jetten M.S.M."/>
            <person name="Mascher T."/>
            <person name="Medema M.H."/>
            <person name="Devos D.P."/>
            <person name="Kaster A.-K."/>
            <person name="Ovreas L."/>
            <person name="Rohde M."/>
            <person name="Galperin M.Y."/>
            <person name="Jogler C."/>
        </authorList>
    </citation>
    <scope>NUCLEOTIDE SEQUENCE [LARGE SCALE GENOMIC DNA]</scope>
    <source>
        <strain evidence="13 14">SV_7m_r</strain>
    </source>
</reference>
<feature type="region of interest" description="Involved in allosteric activation by GTP" evidence="11">
    <location>
        <begin position="65"/>
        <end position="70"/>
    </location>
</feature>
<dbReference type="GO" id="GO:0005524">
    <property type="term" value="F:ATP binding"/>
    <property type="evidence" value="ECO:0007669"/>
    <property type="project" value="UniProtKB-KW"/>
</dbReference>
<feature type="binding site" evidence="11">
    <location>
        <position position="218"/>
    </location>
    <ligand>
        <name>ATP</name>
        <dbReference type="ChEBI" id="CHEBI:30616"/>
    </ligand>
</feature>
<evidence type="ECO:0000259" key="12">
    <source>
        <dbReference type="Pfam" id="PF00696"/>
    </source>
</evidence>
<comment type="function">
    <text evidence="11">Catalyzes the reversible phosphorylation of UMP to UDP.</text>
</comment>
<evidence type="ECO:0000256" key="4">
    <source>
        <dbReference type="ARBA" id="ARBA00022490"/>
    </source>
</evidence>
<dbReference type="FunFam" id="3.40.1160.10:FF:000001">
    <property type="entry name" value="Uridylate kinase"/>
    <property type="match status" value="1"/>
</dbReference>
<dbReference type="PIRSF" id="PIRSF005650">
    <property type="entry name" value="Uridylate_kin"/>
    <property type="match status" value="1"/>
</dbReference>
<keyword evidence="5 11" id="KW-0808">Transferase</keyword>
<dbReference type="InterPro" id="IPR001048">
    <property type="entry name" value="Asp/Glu/Uridylate_kinase"/>
</dbReference>
<comment type="activity regulation">
    <text evidence="11">Allosterically activated by GTP. Inhibited by UTP.</text>
</comment>
<comment type="subcellular location">
    <subcellularLocation>
        <location evidence="1 11">Cytoplasm</location>
    </subcellularLocation>
</comment>
<comment type="caution">
    <text evidence="11">Lacks conserved residue(s) required for the propagation of feature annotation.</text>
</comment>
<evidence type="ECO:0000256" key="1">
    <source>
        <dbReference type="ARBA" id="ARBA00004496"/>
    </source>
</evidence>
<evidence type="ECO:0000256" key="2">
    <source>
        <dbReference type="ARBA" id="ARBA00004791"/>
    </source>
</evidence>
<feature type="binding site" evidence="11">
    <location>
        <position position="215"/>
    </location>
    <ligand>
        <name>ATP</name>
        <dbReference type="ChEBI" id="CHEBI:30616"/>
    </ligand>
</feature>
<evidence type="ECO:0000256" key="10">
    <source>
        <dbReference type="ARBA" id="ARBA00047767"/>
    </source>
</evidence>
<evidence type="ECO:0000256" key="6">
    <source>
        <dbReference type="ARBA" id="ARBA00022741"/>
    </source>
</evidence>
<keyword evidence="7 11" id="KW-0418">Kinase</keyword>
<feature type="binding site" evidence="11">
    <location>
        <position position="100"/>
    </location>
    <ligand>
        <name>ATP</name>
        <dbReference type="ChEBI" id="CHEBI:30616"/>
    </ligand>
</feature>
<keyword evidence="8 11" id="KW-0067">ATP-binding</keyword>
<accession>A0A517SST0</accession>
<feature type="binding site" evidence="11">
    <location>
        <position position="104"/>
    </location>
    <ligand>
        <name>ATP</name>
        <dbReference type="ChEBI" id="CHEBI:30616"/>
    </ligand>
</feature>
<gene>
    <name evidence="11 13" type="primary">pyrH</name>
    <name evidence="13" type="ORF">SV7mr_16910</name>
</gene>
<sequence length="286" mass="30796">MLLQGICDARRVRALYVPAAYATMDRCVCFTSKPCQFAGPKRMSESQSLQYKRVVLKLSGESLAGSGGRGISGKEMSEIAGQIEQAHRSGCQIAIVIGGGNILRGAQFSGTNALVQEATAHYMGMLATVINSLAMQDAIEALGLDTRVMSAVPVDKIAETFIRRRAIRHLEKGRVIILAAGIGNPFVTTDTAAAQRALEIDADVVLKATRVDGVYSDDPEKNPHAVLYDRLTYREVNEKQLKVMDATAIALCQEHSKPILVFNFKKAGSIVQAISGKTVGTWIGAE</sequence>
<dbReference type="EC" id="2.7.4.22" evidence="11"/>
<evidence type="ECO:0000256" key="7">
    <source>
        <dbReference type="ARBA" id="ARBA00022777"/>
    </source>
</evidence>
<evidence type="ECO:0000256" key="9">
    <source>
        <dbReference type="ARBA" id="ARBA00022975"/>
    </source>
</evidence>
<feature type="binding site" evidence="11">
    <location>
        <begin position="57"/>
        <end position="60"/>
    </location>
    <ligand>
        <name>ATP</name>
        <dbReference type="ChEBI" id="CHEBI:30616"/>
    </ligand>
</feature>
<dbReference type="EMBL" id="CP036272">
    <property type="protein sequence ID" value="QDT59184.1"/>
    <property type="molecule type" value="Genomic_DNA"/>
</dbReference>
<dbReference type="OrthoDB" id="9807458at2"/>
<dbReference type="Pfam" id="PF00696">
    <property type="entry name" value="AA_kinase"/>
    <property type="match status" value="1"/>
</dbReference>
<dbReference type="InterPro" id="IPR015963">
    <property type="entry name" value="Uridylate_kinase_bac"/>
</dbReference>
<keyword evidence="9 11" id="KW-0665">Pyrimidine biosynthesis</keyword>
<dbReference type="InterPro" id="IPR036393">
    <property type="entry name" value="AceGlu_kinase-like_sf"/>
</dbReference>
<protein>
    <recommendedName>
        <fullName evidence="11">Uridylate kinase</fullName>
        <shortName evidence="11">UK</shortName>
        <ecNumber evidence="11">2.7.4.22</ecNumber>
    </recommendedName>
    <alternativeName>
        <fullName evidence="11">Uridine monophosphate kinase</fullName>
        <shortName evidence="11">UMP kinase</shortName>
        <shortName evidence="11">UMPK</shortName>
    </alternativeName>
</protein>
<dbReference type="PANTHER" id="PTHR42833">
    <property type="entry name" value="URIDYLATE KINASE"/>
    <property type="match status" value="1"/>
</dbReference>
<keyword evidence="4 11" id="KW-0963">Cytoplasm</keyword>
<dbReference type="GO" id="GO:0033862">
    <property type="term" value="F:UMP kinase activity"/>
    <property type="evidence" value="ECO:0007669"/>
    <property type="project" value="UniProtKB-EC"/>
</dbReference>
<dbReference type="AlphaFoldDB" id="A0A517SST0"/>
<feature type="binding site" evidence="11">
    <location>
        <begin position="182"/>
        <end position="189"/>
    </location>
    <ligand>
        <name>UMP</name>
        <dbReference type="ChEBI" id="CHEBI:57865"/>
    </ligand>
</feature>
<feature type="domain" description="Aspartate/glutamate/uridylate kinase" evidence="12">
    <location>
        <begin position="52"/>
        <end position="263"/>
    </location>
</feature>
<evidence type="ECO:0000313" key="13">
    <source>
        <dbReference type="EMBL" id="QDT59184.1"/>
    </source>
</evidence>
<dbReference type="UniPathway" id="UPA00159">
    <property type="reaction ID" value="UER00275"/>
</dbReference>
<dbReference type="PANTHER" id="PTHR42833:SF4">
    <property type="entry name" value="URIDYLATE KINASE PUMPKIN, CHLOROPLASTIC"/>
    <property type="match status" value="1"/>
</dbReference>
<comment type="pathway">
    <text evidence="2 11">Pyrimidine metabolism; CTP biosynthesis via de novo pathway; UDP from UMP (UMPK route): step 1/1.</text>
</comment>
<dbReference type="SUPFAM" id="SSF53633">
    <property type="entry name" value="Carbamate kinase-like"/>
    <property type="match status" value="1"/>
</dbReference>
<dbReference type="CDD" id="cd04254">
    <property type="entry name" value="AAK_UMPK-PyrH-Ec"/>
    <property type="match status" value="1"/>
</dbReference>
<keyword evidence="11" id="KW-0021">Allosteric enzyme</keyword>
<evidence type="ECO:0000256" key="11">
    <source>
        <dbReference type="HAMAP-Rule" id="MF_01220"/>
    </source>
</evidence>
<keyword evidence="6 11" id="KW-0547">Nucleotide-binding</keyword>
<dbReference type="InterPro" id="IPR011817">
    <property type="entry name" value="Uridylate_kinase"/>
</dbReference>
<comment type="similarity">
    <text evidence="3 11">Belongs to the UMP kinase family.</text>
</comment>